<feature type="domain" description="TonB-dependent transporter Oar-like beta-barrel" evidence="6">
    <location>
        <begin position="327"/>
        <end position="865"/>
    </location>
</feature>
<dbReference type="SUPFAM" id="SSF56935">
    <property type="entry name" value="Porins"/>
    <property type="match status" value="1"/>
</dbReference>
<dbReference type="Gene3D" id="2.40.170.20">
    <property type="entry name" value="TonB-dependent receptor, beta-barrel domain"/>
    <property type="match status" value="1"/>
</dbReference>
<dbReference type="InParanoid" id="Q022C7"/>
<dbReference type="Gene3D" id="2.60.40.1120">
    <property type="entry name" value="Carboxypeptidase-like, regulatory domain"/>
    <property type="match status" value="1"/>
</dbReference>
<organism evidence="7">
    <name type="scientific">Solibacter usitatus (strain Ellin6076)</name>
    <dbReference type="NCBI Taxonomy" id="234267"/>
    <lineage>
        <taxon>Bacteria</taxon>
        <taxon>Pseudomonadati</taxon>
        <taxon>Acidobacteriota</taxon>
        <taxon>Terriglobia</taxon>
        <taxon>Bryobacterales</taxon>
        <taxon>Solibacteraceae</taxon>
        <taxon>Candidatus Solibacter</taxon>
    </lineage>
</organism>
<accession>Q022C7</accession>
<dbReference type="EMBL" id="CP000473">
    <property type="protein sequence ID" value="ABJ84176.1"/>
    <property type="molecule type" value="Genomic_DNA"/>
</dbReference>
<dbReference type="SUPFAM" id="SSF49464">
    <property type="entry name" value="Carboxypeptidase regulatory domain-like"/>
    <property type="match status" value="1"/>
</dbReference>
<dbReference type="Pfam" id="PF13620">
    <property type="entry name" value="CarboxypepD_reg"/>
    <property type="match status" value="1"/>
</dbReference>
<dbReference type="InterPro" id="IPR008969">
    <property type="entry name" value="CarboxyPept-like_regulatory"/>
</dbReference>
<keyword evidence="3" id="KW-0998">Cell outer membrane</keyword>
<feature type="compositionally biased region" description="Basic and acidic residues" evidence="4">
    <location>
        <begin position="789"/>
        <end position="798"/>
    </location>
</feature>
<name>Q022C7_SOLUE</name>
<feature type="chain" id="PRO_5004163604" evidence="5">
    <location>
        <begin position="28"/>
        <end position="952"/>
    </location>
</feature>
<evidence type="ECO:0000256" key="4">
    <source>
        <dbReference type="SAM" id="MobiDB-lite"/>
    </source>
</evidence>
<dbReference type="STRING" id="234267.Acid_3199"/>
<reference evidence="7" key="1">
    <citation type="submission" date="2006-10" db="EMBL/GenBank/DDBJ databases">
        <title>Complete sequence of Solibacter usitatus Ellin6076.</title>
        <authorList>
            <consortium name="US DOE Joint Genome Institute"/>
            <person name="Copeland A."/>
            <person name="Lucas S."/>
            <person name="Lapidus A."/>
            <person name="Barry K."/>
            <person name="Detter J.C."/>
            <person name="Glavina del Rio T."/>
            <person name="Hammon N."/>
            <person name="Israni S."/>
            <person name="Dalin E."/>
            <person name="Tice H."/>
            <person name="Pitluck S."/>
            <person name="Thompson L.S."/>
            <person name="Brettin T."/>
            <person name="Bruce D."/>
            <person name="Han C."/>
            <person name="Tapia R."/>
            <person name="Gilna P."/>
            <person name="Schmutz J."/>
            <person name="Larimer F."/>
            <person name="Land M."/>
            <person name="Hauser L."/>
            <person name="Kyrpides N."/>
            <person name="Mikhailova N."/>
            <person name="Janssen P.H."/>
            <person name="Kuske C.R."/>
            <person name="Richardson P."/>
        </authorList>
    </citation>
    <scope>NUCLEOTIDE SEQUENCE</scope>
    <source>
        <strain evidence="7">Ellin6076</strain>
    </source>
</reference>
<dbReference type="Pfam" id="PF25183">
    <property type="entry name" value="OMP_b-brl_4"/>
    <property type="match status" value="2"/>
</dbReference>
<dbReference type="InterPro" id="IPR036942">
    <property type="entry name" value="Beta-barrel_TonB_sf"/>
</dbReference>
<feature type="region of interest" description="Disordered" evidence="4">
    <location>
        <begin position="774"/>
        <end position="798"/>
    </location>
</feature>
<sequence precursor="true">MRNIWKLTVVLLFGLALTGNIFGQASAINGEISGTVTDASGAAVVGATVQITNSATGFQQTGKSGDNGLYRFTVLPLGVYEVQVSATGFGSIRSTGNPLTAGAVTTVNVTLPVAGTTTMVDVTATAAITEPSRTDVGSTLSENMTRNLPLVSRNPYNFILFQPNVSGRPNTEFGVPRKINANGFNGRINYQIDGSNNTESDRAGIRLIPISDNYVAEVQQVSNGFAPEFGNTVGTVFNTVTKSGTNEFHGEGSYLFRRTDFSAKPKLLSSTALVPEVNVDSYSVDGGGHIIKDKLFFFGGFEHVKRDLPGVVTVSAANIAALGLPASYGDPIPFRQSVYFYMGKGDWQINAKNRLSVRYMHHANDSPYNNGTIGGLNLVSQSYNFVDRSHVGAVQLVSVFNDHIVNELRFQTAYRGQNNTTFSASGTGPVLTVTGIANFGGPNSAGFVYEETTPEVADNFSYVRGTHSFKFGVSTHAIRDRQVQATFAQYNFATIAAYLAAVNGSAPKGYSSFSQVVGNPSLNYNSVFTNFFAQDSWKPMRNLTVTYGLRYDLYQMPSADKTSPFPFSQSFKTDKNNFGPRLGVAYGLGKDQKTVIRASSGIFYDSPQTDQYRRAISLNGNPAFFTLSATPATSYAPSFPNVFTAVPAGVTGSTDITTISPDFANLYSINANFSITRELTQTSSLTASYLYTAGNRLPVYRNINVVPGGTFLADGRPIFGSARYYPGFGNITSAESVGHSTYNGLNVTLRKQAARGVEMYATYTWSHAIDDAPEQNNIDAGSNLLSDPTNRRRDRADSLTDKRHVFNMTGVFTPEFKLSNKVGNYLANHNVLSVAVVASSGDLFNMGSNRVLNGDSTEGSAFQRPLFVGRDTIRGGYVAEINARYSRLFPLAERKSVEFLAESTNLGNRLNVTGLNSTATVDTAGNITTPATLAPNASRDQRLLQLGLRFNW</sequence>
<evidence type="ECO:0000256" key="5">
    <source>
        <dbReference type="SAM" id="SignalP"/>
    </source>
</evidence>
<evidence type="ECO:0000256" key="2">
    <source>
        <dbReference type="ARBA" id="ARBA00023136"/>
    </source>
</evidence>
<dbReference type="AlphaFoldDB" id="Q022C7"/>
<dbReference type="HOGENOM" id="CLU_006298_0_0_0"/>
<feature type="signal peptide" evidence="5">
    <location>
        <begin position="1"/>
        <end position="27"/>
    </location>
</feature>
<evidence type="ECO:0000256" key="3">
    <source>
        <dbReference type="ARBA" id="ARBA00023237"/>
    </source>
</evidence>
<feature type="compositionally biased region" description="Polar residues" evidence="4">
    <location>
        <begin position="774"/>
        <end position="788"/>
    </location>
</feature>
<dbReference type="InterPro" id="IPR057601">
    <property type="entry name" value="Oar-like_b-barrel"/>
</dbReference>
<keyword evidence="5" id="KW-0732">Signal</keyword>
<comment type="subcellular location">
    <subcellularLocation>
        <location evidence="1">Cell outer membrane</location>
    </subcellularLocation>
</comment>
<protein>
    <submittedName>
        <fullName evidence="7">Cna B domain protein</fullName>
    </submittedName>
</protein>
<evidence type="ECO:0000259" key="6">
    <source>
        <dbReference type="Pfam" id="PF25183"/>
    </source>
</evidence>
<dbReference type="KEGG" id="sus:Acid_3199"/>
<evidence type="ECO:0000313" key="7">
    <source>
        <dbReference type="EMBL" id="ABJ84176.1"/>
    </source>
</evidence>
<dbReference type="OrthoDB" id="97893at2"/>
<gene>
    <name evidence="7" type="ordered locus">Acid_3199</name>
</gene>
<feature type="domain" description="TonB-dependent transporter Oar-like beta-barrel" evidence="6">
    <location>
        <begin position="240"/>
        <end position="310"/>
    </location>
</feature>
<dbReference type="eggNOG" id="COG4772">
    <property type="taxonomic scope" value="Bacteria"/>
</dbReference>
<dbReference type="GO" id="GO:0009279">
    <property type="term" value="C:cell outer membrane"/>
    <property type="evidence" value="ECO:0007669"/>
    <property type="project" value="UniProtKB-SubCell"/>
</dbReference>
<proteinExistence type="predicted"/>
<evidence type="ECO:0000256" key="1">
    <source>
        <dbReference type="ARBA" id="ARBA00004442"/>
    </source>
</evidence>
<keyword evidence="2" id="KW-0472">Membrane</keyword>